<keyword evidence="3" id="KW-1185">Reference proteome</keyword>
<accession>A0A8J3V5E2</accession>
<protein>
    <submittedName>
        <fullName evidence="2">Uncharacterized protein</fullName>
    </submittedName>
</protein>
<name>A0A8J3V5E2_9ACTN</name>
<dbReference type="Proteomes" id="UP000605992">
    <property type="component" value="Unassembled WGS sequence"/>
</dbReference>
<reference evidence="2" key="1">
    <citation type="submission" date="2021-01" db="EMBL/GenBank/DDBJ databases">
        <title>Whole genome shotgun sequence of Planotetraspora thailandica NBRC 104271.</title>
        <authorList>
            <person name="Komaki H."/>
            <person name="Tamura T."/>
        </authorList>
    </citation>
    <scope>NUCLEOTIDE SEQUENCE</scope>
    <source>
        <strain evidence="2">NBRC 104271</strain>
    </source>
</reference>
<evidence type="ECO:0000313" key="3">
    <source>
        <dbReference type="Proteomes" id="UP000605992"/>
    </source>
</evidence>
<evidence type="ECO:0000256" key="1">
    <source>
        <dbReference type="SAM" id="MobiDB-lite"/>
    </source>
</evidence>
<comment type="caution">
    <text evidence="2">The sequence shown here is derived from an EMBL/GenBank/DDBJ whole genome shotgun (WGS) entry which is preliminary data.</text>
</comment>
<sequence>MLSRLAIRGPVTACFQTPVCTVLPCQDTSFGIPTFTDNSFAIMILAMAPRGRSRKRCGPPPSYDSNPNHCPPDLASVGL</sequence>
<proteinExistence type="predicted"/>
<feature type="region of interest" description="Disordered" evidence="1">
    <location>
        <begin position="51"/>
        <end position="79"/>
    </location>
</feature>
<dbReference type="AlphaFoldDB" id="A0A8J3V5E2"/>
<evidence type="ECO:0000313" key="2">
    <source>
        <dbReference type="EMBL" id="GII54329.1"/>
    </source>
</evidence>
<gene>
    <name evidence="2" type="ORF">Pth03_27180</name>
</gene>
<dbReference type="EMBL" id="BOOR01000017">
    <property type="protein sequence ID" value="GII54329.1"/>
    <property type="molecule type" value="Genomic_DNA"/>
</dbReference>
<organism evidence="2 3">
    <name type="scientific">Planotetraspora thailandica</name>
    <dbReference type="NCBI Taxonomy" id="487172"/>
    <lineage>
        <taxon>Bacteria</taxon>
        <taxon>Bacillati</taxon>
        <taxon>Actinomycetota</taxon>
        <taxon>Actinomycetes</taxon>
        <taxon>Streptosporangiales</taxon>
        <taxon>Streptosporangiaceae</taxon>
        <taxon>Planotetraspora</taxon>
    </lineage>
</organism>